<evidence type="ECO:0000313" key="2">
    <source>
        <dbReference type="EMBL" id="GAA0614494.1"/>
    </source>
</evidence>
<dbReference type="CDD" id="cd04458">
    <property type="entry name" value="CSP_CDS"/>
    <property type="match status" value="1"/>
</dbReference>
<gene>
    <name evidence="2" type="ORF">GCM10009547_15430</name>
</gene>
<name>A0ABP3RUI5_9ACTN</name>
<dbReference type="SMART" id="SM00357">
    <property type="entry name" value="CSP"/>
    <property type="match status" value="1"/>
</dbReference>
<dbReference type="PANTHER" id="PTHR11544">
    <property type="entry name" value="COLD SHOCK DOMAIN CONTAINING PROTEINS"/>
    <property type="match status" value="1"/>
</dbReference>
<dbReference type="RefSeq" id="WP_344603304.1">
    <property type="nucleotide sequence ID" value="NZ_BAAAHE010000011.1"/>
</dbReference>
<dbReference type="SUPFAM" id="SSF50249">
    <property type="entry name" value="Nucleic acid-binding proteins"/>
    <property type="match status" value="1"/>
</dbReference>
<dbReference type="InterPro" id="IPR012340">
    <property type="entry name" value="NA-bd_OB-fold"/>
</dbReference>
<dbReference type="Pfam" id="PF00313">
    <property type="entry name" value="CSD"/>
    <property type="match status" value="1"/>
</dbReference>
<dbReference type="InterPro" id="IPR050181">
    <property type="entry name" value="Cold_shock_domain"/>
</dbReference>
<evidence type="ECO:0000313" key="3">
    <source>
        <dbReference type="Proteomes" id="UP001500957"/>
    </source>
</evidence>
<protein>
    <submittedName>
        <fullName evidence="2">Cold-shock protein</fullName>
    </submittedName>
</protein>
<feature type="domain" description="CSD" evidence="1">
    <location>
        <begin position="1"/>
        <end position="64"/>
    </location>
</feature>
<comment type="caution">
    <text evidence="2">The sequence shown here is derived from an EMBL/GenBank/DDBJ whole genome shotgun (WGS) entry which is preliminary data.</text>
</comment>
<dbReference type="InterPro" id="IPR002059">
    <property type="entry name" value="CSP_DNA-bd"/>
</dbReference>
<dbReference type="Gene3D" id="2.40.50.140">
    <property type="entry name" value="Nucleic acid-binding proteins"/>
    <property type="match status" value="1"/>
</dbReference>
<dbReference type="EMBL" id="BAAAHE010000011">
    <property type="protein sequence ID" value="GAA0614494.1"/>
    <property type="molecule type" value="Genomic_DNA"/>
</dbReference>
<dbReference type="PROSITE" id="PS51857">
    <property type="entry name" value="CSD_2"/>
    <property type="match status" value="1"/>
</dbReference>
<sequence length="127" mass="13746">MPTGKVKWFDIEKGFGFLAQDNGPDVFVHKDALPAGVATLKPGTRVEFGIAQGRRGDQALSVRVLDPLPSVAKAMRKDPDEIAILLEDLIKLLDNVSNSYRRGRRPAPAEAKKVAAVLRAVADDVEA</sequence>
<dbReference type="InterPro" id="IPR011129">
    <property type="entry name" value="CSD"/>
</dbReference>
<dbReference type="PRINTS" id="PR00050">
    <property type="entry name" value="COLDSHOCK"/>
</dbReference>
<dbReference type="Proteomes" id="UP001500957">
    <property type="component" value="Unassembled WGS sequence"/>
</dbReference>
<reference evidence="3" key="1">
    <citation type="journal article" date="2019" name="Int. J. Syst. Evol. Microbiol.">
        <title>The Global Catalogue of Microorganisms (GCM) 10K type strain sequencing project: providing services to taxonomists for standard genome sequencing and annotation.</title>
        <authorList>
            <consortium name="The Broad Institute Genomics Platform"/>
            <consortium name="The Broad Institute Genome Sequencing Center for Infectious Disease"/>
            <person name="Wu L."/>
            <person name="Ma J."/>
        </authorList>
    </citation>
    <scope>NUCLEOTIDE SEQUENCE [LARGE SCALE GENOMIC DNA]</scope>
    <source>
        <strain evidence="3">JCM 10671</strain>
    </source>
</reference>
<accession>A0ABP3RUI5</accession>
<organism evidence="2 3">
    <name type="scientific">Sporichthya brevicatena</name>
    <dbReference type="NCBI Taxonomy" id="171442"/>
    <lineage>
        <taxon>Bacteria</taxon>
        <taxon>Bacillati</taxon>
        <taxon>Actinomycetota</taxon>
        <taxon>Actinomycetes</taxon>
        <taxon>Sporichthyales</taxon>
        <taxon>Sporichthyaceae</taxon>
        <taxon>Sporichthya</taxon>
    </lineage>
</organism>
<evidence type="ECO:0000259" key="1">
    <source>
        <dbReference type="PROSITE" id="PS51857"/>
    </source>
</evidence>
<keyword evidence="3" id="KW-1185">Reference proteome</keyword>
<proteinExistence type="predicted"/>